<gene>
    <name evidence="1" type="ORF">EWM63_14620</name>
</gene>
<dbReference type="EMBL" id="CP035913">
    <property type="protein sequence ID" value="QBE64062.1"/>
    <property type="molecule type" value="Genomic_DNA"/>
</dbReference>
<dbReference type="Proteomes" id="UP000290637">
    <property type="component" value="Chromosome"/>
</dbReference>
<organism evidence="1 2">
    <name type="scientific">Pseudoduganella lutea</name>
    <dbReference type="NCBI Taxonomy" id="321985"/>
    <lineage>
        <taxon>Bacteria</taxon>
        <taxon>Pseudomonadati</taxon>
        <taxon>Pseudomonadota</taxon>
        <taxon>Betaproteobacteria</taxon>
        <taxon>Burkholderiales</taxon>
        <taxon>Oxalobacteraceae</taxon>
        <taxon>Telluria group</taxon>
        <taxon>Pseudoduganella</taxon>
    </lineage>
</organism>
<proteinExistence type="predicted"/>
<sequence length="65" mass="6673">MREEQCSHFTLKSKQILALSSGAASVKAGTQLAAGKMDVAGLNGNAWGVNAETAASCPAGADRHW</sequence>
<evidence type="ECO:0000313" key="1">
    <source>
        <dbReference type="EMBL" id="QBE64062.1"/>
    </source>
</evidence>
<dbReference type="KEGG" id="plue:EWM63_14620"/>
<evidence type="ECO:0000313" key="2">
    <source>
        <dbReference type="Proteomes" id="UP000290637"/>
    </source>
</evidence>
<keyword evidence="2" id="KW-1185">Reference proteome</keyword>
<reference evidence="1 2" key="1">
    <citation type="submission" date="2019-02" db="EMBL/GenBank/DDBJ databases">
        <title>Draft Genome Sequences of Six Type Strains of the Genus Massilia.</title>
        <authorList>
            <person name="Miess H."/>
            <person name="Frediansyhah A."/>
            <person name="Gross H."/>
        </authorList>
    </citation>
    <scope>NUCLEOTIDE SEQUENCE [LARGE SCALE GENOMIC DNA]</scope>
    <source>
        <strain evidence="1 2">DSM 17473</strain>
    </source>
</reference>
<accession>A0A4P6KZM0</accession>
<dbReference type="RefSeq" id="WP_130187182.1">
    <property type="nucleotide sequence ID" value="NZ_CP035913.1"/>
</dbReference>
<name>A0A4P6KZM0_9BURK</name>
<dbReference type="AlphaFoldDB" id="A0A4P6KZM0"/>
<protein>
    <submittedName>
        <fullName evidence="1">Uncharacterized protein</fullName>
    </submittedName>
</protein>